<dbReference type="Gene3D" id="3.40.50.720">
    <property type="entry name" value="NAD(P)-binding Rossmann-like Domain"/>
    <property type="match status" value="1"/>
</dbReference>
<dbReference type="HOGENOM" id="CLU_010194_44_2_1"/>
<dbReference type="PaxDb" id="2903-EOD23199"/>
<evidence type="ECO:0000256" key="1">
    <source>
        <dbReference type="ARBA" id="ARBA00006484"/>
    </source>
</evidence>
<dbReference type="GO" id="GO:0016491">
    <property type="term" value="F:oxidoreductase activity"/>
    <property type="evidence" value="ECO:0007669"/>
    <property type="project" value="UniProtKB-KW"/>
</dbReference>
<dbReference type="STRING" id="2903.R1EQQ2"/>
<comment type="similarity">
    <text evidence="1">Belongs to the short-chain dehydrogenases/reductases (SDR) family.</text>
</comment>
<protein>
    <recommendedName>
        <fullName evidence="5">WW domain-containing oxidoreductase</fullName>
    </recommendedName>
</protein>
<keyword evidence="4" id="KW-1185">Reference proteome</keyword>
<evidence type="ECO:0000256" key="2">
    <source>
        <dbReference type="ARBA" id="ARBA00023002"/>
    </source>
</evidence>
<accession>A0A0D3JI64</accession>
<evidence type="ECO:0008006" key="5">
    <source>
        <dbReference type="Google" id="ProtNLM"/>
    </source>
</evidence>
<organism evidence="3 4">
    <name type="scientific">Emiliania huxleyi (strain CCMP1516)</name>
    <dbReference type="NCBI Taxonomy" id="280463"/>
    <lineage>
        <taxon>Eukaryota</taxon>
        <taxon>Haptista</taxon>
        <taxon>Haptophyta</taxon>
        <taxon>Prymnesiophyceae</taxon>
        <taxon>Isochrysidales</taxon>
        <taxon>Noelaerhabdaceae</taxon>
        <taxon>Emiliania</taxon>
    </lineage>
</organism>
<dbReference type="EnsemblProtists" id="EOD23199">
    <property type="protein sequence ID" value="EOD23199"/>
    <property type="gene ID" value="EMIHUDRAFT_195845"/>
</dbReference>
<dbReference type="RefSeq" id="XP_005775628.1">
    <property type="nucleotide sequence ID" value="XM_005775571.1"/>
</dbReference>
<reference evidence="4" key="1">
    <citation type="journal article" date="2013" name="Nature">
        <title>Pan genome of the phytoplankton Emiliania underpins its global distribution.</title>
        <authorList>
            <person name="Read B.A."/>
            <person name="Kegel J."/>
            <person name="Klute M.J."/>
            <person name="Kuo A."/>
            <person name="Lefebvre S.C."/>
            <person name="Maumus F."/>
            <person name="Mayer C."/>
            <person name="Miller J."/>
            <person name="Monier A."/>
            <person name="Salamov A."/>
            <person name="Young J."/>
            <person name="Aguilar M."/>
            <person name="Claverie J.M."/>
            <person name="Frickenhaus S."/>
            <person name="Gonzalez K."/>
            <person name="Herman E.K."/>
            <person name="Lin Y.C."/>
            <person name="Napier J."/>
            <person name="Ogata H."/>
            <person name="Sarno A.F."/>
            <person name="Shmutz J."/>
            <person name="Schroeder D."/>
            <person name="de Vargas C."/>
            <person name="Verret F."/>
            <person name="von Dassow P."/>
            <person name="Valentin K."/>
            <person name="Van de Peer Y."/>
            <person name="Wheeler G."/>
            <person name="Dacks J.B."/>
            <person name="Delwiche C.F."/>
            <person name="Dyhrman S.T."/>
            <person name="Glockner G."/>
            <person name="John U."/>
            <person name="Richards T."/>
            <person name="Worden A.Z."/>
            <person name="Zhang X."/>
            <person name="Grigoriev I.V."/>
            <person name="Allen A.E."/>
            <person name="Bidle K."/>
            <person name="Borodovsky M."/>
            <person name="Bowler C."/>
            <person name="Brownlee C."/>
            <person name="Cock J.M."/>
            <person name="Elias M."/>
            <person name="Gladyshev V.N."/>
            <person name="Groth M."/>
            <person name="Guda C."/>
            <person name="Hadaegh A."/>
            <person name="Iglesias-Rodriguez M.D."/>
            <person name="Jenkins J."/>
            <person name="Jones B.M."/>
            <person name="Lawson T."/>
            <person name="Leese F."/>
            <person name="Lindquist E."/>
            <person name="Lobanov A."/>
            <person name="Lomsadze A."/>
            <person name="Malik S.B."/>
            <person name="Marsh M.E."/>
            <person name="Mackinder L."/>
            <person name="Mock T."/>
            <person name="Mueller-Roeber B."/>
            <person name="Pagarete A."/>
            <person name="Parker M."/>
            <person name="Probert I."/>
            <person name="Quesneville H."/>
            <person name="Raines C."/>
            <person name="Rensing S.A."/>
            <person name="Riano-Pachon D.M."/>
            <person name="Richier S."/>
            <person name="Rokitta S."/>
            <person name="Shiraiwa Y."/>
            <person name="Soanes D.M."/>
            <person name="van der Giezen M."/>
            <person name="Wahlund T.M."/>
            <person name="Williams B."/>
            <person name="Wilson W."/>
            <person name="Wolfe G."/>
            <person name="Wurch L.L."/>
        </authorList>
    </citation>
    <scope>NUCLEOTIDE SEQUENCE</scope>
</reference>
<keyword evidence="2" id="KW-0560">Oxidoreductase</keyword>
<dbReference type="InterPro" id="IPR036291">
    <property type="entry name" value="NAD(P)-bd_dom_sf"/>
</dbReference>
<dbReference type="PANTHER" id="PTHR24320:SF152">
    <property type="entry name" value="SHORT-CHAIN DEHYDROGENASE_REDUCTASE FAMILY PROTEIN"/>
    <property type="match status" value="1"/>
</dbReference>
<evidence type="ECO:0000313" key="4">
    <source>
        <dbReference type="Proteomes" id="UP000013827"/>
    </source>
</evidence>
<reference evidence="3" key="2">
    <citation type="submission" date="2024-10" db="UniProtKB">
        <authorList>
            <consortium name="EnsemblProtists"/>
        </authorList>
    </citation>
    <scope>IDENTIFICATION</scope>
</reference>
<sequence length="328" mass="34740">MVACVLQWDVLAPQALTNGLAAERGLTVVVTGANSGLGLASARALRGVGATVILGCRSEERCAAAAALVNADEPRDAPTARAVAGLELSSLKSVRRWARRVRGLTRRAARRGKLVLVANAGMPNNGAHGKTTDEGLQLLTGCMYISHHVLVKALQPTRVVHASSDTHHLCSLPLPPLVSPCLSDDFFKPGAPSPTALESSDLMDYSRSKLLLTLHARAMAENGFVSRAYAVSYPWVQTNIQPFMRALDWSRLGLMASAATAVAPLLVACVASAERLDQLGPNGGVFLSGQLELRQALDLPGFRGLNASSLARSLWRDTESLLAALPEK</sequence>
<dbReference type="PANTHER" id="PTHR24320">
    <property type="entry name" value="RETINOL DEHYDROGENASE"/>
    <property type="match status" value="1"/>
</dbReference>
<dbReference type="eggNOG" id="KOG1208">
    <property type="taxonomic scope" value="Eukaryota"/>
</dbReference>
<dbReference type="OMA" id="MHVVELP"/>
<evidence type="ECO:0000313" key="3">
    <source>
        <dbReference type="EnsemblProtists" id="EOD23199"/>
    </source>
</evidence>
<dbReference type="AlphaFoldDB" id="A0A0D3JI64"/>
<dbReference type="KEGG" id="ehx:EMIHUDRAFT_195845"/>
<dbReference type="GeneID" id="17268746"/>
<dbReference type="InterPro" id="IPR002347">
    <property type="entry name" value="SDR_fam"/>
</dbReference>
<dbReference type="Proteomes" id="UP000013827">
    <property type="component" value="Unassembled WGS sequence"/>
</dbReference>
<dbReference type="Pfam" id="PF00106">
    <property type="entry name" value="adh_short"/>
    <property type="match status" value="1"/>
</dbReference>
<dbReference type="SUPFAM" id="SSF51735">
    <property type="entry name" value="NAD(P)-binding Rossmann-fold domains"/>
    <property type="match status" value="1"/>
</dbReference>
<proteinExistence type="inferred from homology"/>
<name>A0A0D3JI64_EMIH1</name>